<dbReference type="CDD" id="cd04301">
    <property type="entry name" value="NAT_SF"/>
    <property type="match status" value="2"/>
</dbReference>
<keyword evidence="2 4" id="KW-0012">Acyltransferase</keyword>
<gene>
    <name evidence="4" type="ORF">ACFFIX_24605</name>
</gene>
<evidence type="ECO:0000313" key="4">
    <source>
        <dbReference type="EMBL" id="MFC0274518.1"/>
    </source>
</evidence>
<proteinExistence type="predicted"/>
<dbReference type="Proteomes" id="UP001589854">
    <property type="component" value="Unassembled WGS sequence"/>
</dbReference>
<protein>
    <submittedName>
        <fullName evidence="4">GNAT family N-acetyltransferase</fullName>
        <ecNumber evidence="4">2.3.1.-</ecNumber>
    </submittedName>
</protein>
<sequence>MLTQNQLNEIKQLQQICEKEDNIGLKLNWDMLQIRDEEINDFFHYEENELVGFLAIYGFGKKVEVCGMVSPTHRKKGIFTNLLSLALLICEEREYTEILLNSPSTSTSAKELLQKIPCKLVFSEYQMMWSEVKLALDDNVLVRLATPEDLKAEIQIDVLSFGFQEEQAIEYNNQVKLDSTQQFCIIEHNEKTVGKLRVSRLEDEAWIYGFAVLPAHQGKGIGRRALQKIIKQEHEAGFKIFLEVEAKNIHALKLYESCGFKVFQAQDYYQYTIK</sequence>
<organism evidence="4 5">
    <name type="scientific">Metabacillus herbersteinensis</name>
    <dbReference type="NCBI Taxonomy" id="283816"/>
    <lineage>
        <taxon>Bacteria</taxon>
        <taxon>Bacillati</taxon>
        <taxon>Bacillota</taxon>
        <taxon>Bacilli</taxon>
        <taxon>Bacillales</taxon>
        <taxon>Bacillaceae</taxon>
        <taxon>Metabacillus</taxon>
    </lineage>
</organism>
<keyword evidence="1 4" id="KW-0808">Transferase</keyword>
<dbReference type="Gene3D" id="3.40.630.30">
    <property type="match status" value="2"/>
</dbReference>
<dbReference type="RefSeq" id="WP_378938842.1">
    <property type="nucleotide sequence ID" value="NZ_JBHLVO010000037.1"/>
</dbReference>
<dbReference type="InterPro" id="IPR016181">
    <property type="entry name" value="Acyl_CoA_acyltransferase"/>
</dbReference>
<dbReference type="EMBL" id="JBHLVO010000037">
    <property type="protein sequence ID" value="MFC0274518.1"/>
    <property type="molecule type" value="Genomic_DNA"/>
</dbReference>
<dbReference type="InterPro" id="IPR000182">
    <property type="entry name" value="GNAT_dom"/>
</dbReference>
<evidence type="ECO:0000313" key="5">
    <source>
        <dbReference type="Proteomes" id="UP001589854"/>
    </source>
</evidence>
<reference evidence="4 5" key="1">
    <citation type="submission" date="2024-09" db="EMBL/GenBank/DDBJ databases">
        <authorList>
            <person name="Sun Q."/>
            <person name="Mori K."/>
        </authorList>
    </citation>
    <scope>NUCLEOTIDE SEQUENCE [LARGE SCALE GENOMIC DNA]</scope>
    <source>
        <strain evidence="4 5">CCM 7228</strain>
    </source>
</reference>
<name>A0ABV6GLF0_9BACI</name>
<evidence type="ECO:0000256" key="1">
    <source>
        <dbReference type="ARBA" id="ARBA00022679"/>
    </source>
</evidence>
<dbReference type="GO" id="GO:0016746">
    <property type="term" value="F:acyltransferase activity"/>
    <property type="evidence" value="ECO:0007669"/>
    <property type="project" value="UniProtKB-KW"/>
</dbReference>
<dbReference type="PANTHER" id="PTHR43420">
    <property type="entry name" value="ACETYLTRANSFERASE"/>
    <property type="match status" value="1"/>
</dbReference>
<comment type="caution">
    <text evidence="4">The sequence shown here is derived from an EMBL/GenBank/DDBJ whole genome shotgun (WGS) entry which is preliminary data.</text>
</comment>
<feature type="domain" description="N-acetyltransferase" evidence="3">
    <location>
        <begin position="1"/>
        <end position="139"/>
    </location>
</feature>
<dbReference type="EC" id="2.3.1.-" evidence="4"/>
<keyword evidence="5" id="KW-1185">Reference proteome</keyword>
<accession>A0ABV6GLF0</accession>
<evidence type="ECO:0000256" key="2">
    <source>
        <dbReference type="ARBA" id="ARBA00023315"/>
    </source>
</evidence>
<dbReference type="SUPFAM" id="SSF55729">
    <property type="entry name" value="Acyl-CoA N-acyltransferases (Nat)"/>
    <property type="match status" value="2"/>
</dbReference>
<evidence type="ECO:0000259" key="3">
    <source>
        <dbReference type="PROSITE" id="PS51186"/>
    </source>
</evidence>
<feature type="domain" description="N-acetyltransferase" evidence="3">
    <location>
        <begin position="140"/>
        <end position="274"/>
    </location>
</feature>
<dbReference type="InterPro" id="IPR050680">
    <property type="entry name" value="YpeA/RimI_acetyltransf"/>
</dbReference>
<dbReference type="PROSITE" id="PS51186">
    <property type="entry name" value="GNAT"/>
    <property type="match status" value="2"/>
</dbReference>
<dbReference type="Pfam" id="PF00583">
    <property type="entry name" value="Acetyltransf_1"/>
    <property type="match status" value="2"/>
</dbReference>